<evidence type="ECO:0000313" key="2">
    <source>
        <dbReference type="EMBL" id="HIQ62324.1"/>
    </source>
</evidence>
<dbReference type="SUPFAM" id="SSF56601">
    <property type="entry name" value="beta-lactamase/transpeptidase-like"/>
    <property type="match status" value="1"/>
</dbReference>
<dbReference type="AlphaFoldDB" id="A0A9D0YUJ0"/>
<accession>A0A9D0YUJ0</accession>
<comment type="caution">
    <text evidence="2">The sequence shown here is derived from an EMBL/GenBank/DDBJ whole genome shotgun (WGS) entry which is preliminary data.</text>
</comment>
<dbReference type="Gene3D" id="3.40.710.10">
    <property type="entry name" value="DD-peptidase/beta-lactamase superfamily"/>
    <property type="match status" value="1"/>
</dbReference>
<gene>
    <name evidence="2" type="ORF">IAA66_01895</name>
</gene>
<reference evidence="2" key="1">
    <citation type="submission" date="2020-10" db="EMBL/GenBank/DDBJ databases">
        <authorList>
            <person name="Gilroy R."/>
        </authorList>
    </citation>
    <scope>NUCLEOTIDE SEQUENCE</scope>
    <source>
        <strain evidence="2">ChiHile30-977</strain>
    </source>
</reference>
<dbReference type="EMBL" id="DVFI01000026">
    <property type="protein sequence ID" value="HIQ62324.1"/>
    <property type="molecule type" value="Genomic_DNA"/>
</dbReference>
<protein>
    <submittedName>
        <fullName evidence="2">Serine hydrolase</fullName>
    </submittedName>
</protein>
<organism evidence="2 3">
    <name type="scientific">Candidatus Avichristensenella intestinipullorum</name>
    <dbReference type="NCBI Taxonomy" id="2840693"/>
    <lineage>
        <taxon>Bacteria</taxon>
        <taxon>Bacillati</taxon>
        <taxon>Bacillota</taxon>
        <taxon>Clostridia</taxon>
        <taxon>Candidatus Avichristensenella</taxon>
    </lineage>
</organism>
<dbReference type="InterPro" id="IPR012338">
    <property type="entry name" value="Beta-lactam/transpept-like"/>
</dbReference>
<dbReference type="Pfam" id="PF00144">
    <property type="entry name" value="Beta-lactamase"/>
    <property type="match status" value="1"/>
</dbReference>
<evidence type="ECO:0000313" key="3">
    <source>
        <dbReference type="Proteomes" id="UP000886819"/>
    </source>
</evidence>
<dbReference type="PANTHER" id="PTHR43283:SF7">
    <property type="entry name" value="BETA-LACTAMASE-RELATED DOMAIN-CONTAINING PROTEIN"/>
    <property type="match status" value="1"/>
</dbReference>
<dbReference type="GO" id="GO:0016787">
    <property type="term" value="F:hydrolase activity"/>
    <property type="evidence" value="ECO:0007669"/>
    <property type="project" value="UniProtKB-KW"/>
</dbReference>
<evidence type="ECO:0000259" key="1">
    <source>
        <dbReference type="Pfam" id="PF00144"/>
    </source>
</evidence>
<dbReference type="InterPro" id="IPR050789">
    <property type="entry name" value="Diverse_Enzym_Activities"/>
</dbReference>
<proteinExistence type="predicted"/>
<reference evidence="2" key="2">
    <citation type="journal article" date="2021" name="PeerJ">
        <title>Extensive microbial diversity within the chicken gut microbiome revealed by metagenomics and culture.</title>
        <authorList>
            <person name="Gilroy R."/>
            <person name="Ravi A."/>
            <person name="Getino M."/>
            <person name="Pursley I."/>
            <person name="Horton D.L."/>
            <person name="Alikhan N.F."/>
            <person name="Baker D."/>
            <person name="Gharbi K."/>
            <person name="Hall N."/>
            <person name="Watson M."/>
            <person name="Adriaenssens E.M."/>
            <person name="Foster-Nyarko E."/>
            <person name="Jarju S."/>
            <person name="Secka A."/>
            <person name="Antonio M."/>
            <person name="Oren A."/>
            <person name="Chaudhuri R.R."/>
            <person name="La Ragione R."/>
            <person name="Hildebrand F."/>
            <person name="Pallen M.J."/>
        </authorList>
    </citation>
    <scope>NUCLEOTIDE SEQUENCE</scope>
    <source>
        <strain evidence="2">ChiHile30-977</strain>
    </source>
</reference>
<sequence>MLKYAASPETVGVSSAGLNRFLDALAASSLELHSVVLLRHGQIAWEMSVSPYDVRTPHVLFSLSKSFTSAAVGFAVAEGLMAYDERICDILPDKAPDGASALLKAVTIHDLLCMGSGLSAASDGIDPEQPDWAKRVLSFPVEHTPGTHFQYNSMGTFLCSQAVQRRTGMTVLAYLTPRLFAPLGIETPRWDESPQGVSCGGWGLHLSTLDVAKFGQLLLRDGVWGGTRVLPEGWVDMATSRKIDNSGRGAHPDWEQGYGYQFWRCRDGAYRGDGMYGQLCWIEPERDAVLAVTAGLLDMGAEVDLLRGTLLSAIGMPGGDEAEQERLRERTAALTCPVPECGERPPQRVVGRYEDGRGHALEVALEGGVLRLTAEEEGGVQDMRFGPGTLLQGSIRYRGAETGCLAAYGWRDGALETVLRVPDAPFTRHARLRFVGDTLEETVVGAGFEREPETRTYHKVR</sequence>
<dbReference type="InterPro" id="IPR001466">
    <property type="entry name" value="Beta-lactam-related"/>
</dbReference>
<dbReference type="Proteomes" id="UP000886819">
    <property type="component" value="Unassembled WGS sequence"/>
</dbReference>
<keyword evidence="2" id="KW-0378">Hydrolase</keyword>
<name>A0A9D0YUJ0_9FIRM</name>
<dbReference type="PANTHER" id="PTHR43283">
    <property type="entry name" value="BETA-LACTAMASE-RELATED"/>
    <property type="match status" value="1"/>
</dbReference>
<feature type="domain" description="Beta-lactamase-related" evidence="1">
    <location>
        <begin position="34"/>
        <end position="293"/>
    </location>
</feature>